<keyword evidence="3" id="KW-1185">Reference proteome</keyword>
<evidence type="ECO:0000313" key="2">
    <source>
        <dbReference type="EMBL" id="KAJ2904553.1"/>
    </source>
</evidence>
<organism evidence="2 3">
    <name type="scientific">Zalerion maritima</name>
    <dbReference type="NCBI Taxonomy" id="339359"/>
    <lineage>
        <taxon>Eukaryota</taxon>
        <taxon>Fungi</taxon>
        <taxon>Dikarya</taxon>
        <taxon>Ascomycota</taxon>
        <taxon>Pezizomycotina</taxon>
        <taxon>Sordariomycetes</taxon>
        <taxon>Lulworthiomycetidae</taxon>
        <taxon>Lulworthiales</taxon>
        <taxon>Lulworthiaceae</taxon>
        <taxon>Zalerion</taxon>
    </lineage>
</organism>
<proteinExistence type="predicted"/>
<name>A0AAD5WU37_9PEZI</name>
<reference evidence="2" key="1">
    <citation type="submission" date="2022-07" db="EMBL/GenBank/DDBJ databases">
        <title>Draft genome sequence of Zalerion maritima ATCC 34329, a (micro)plastics degrading marine fungus.</title>
        <authorList>
            <person name="Paco A."/>
            <person name="Goncalves M.F.M."/>
            <person name="Rocha-Santos T.A.P."/>
            <person name="Alves A."/>
        </authorList>
    </citation>
    <scope>NUCLEOTIDE SEQUENCE</scope>
    <source>
        <strain evidence="2">ATCC 34329</strain>
    </source>
</reference>
<evidence type="ECO:0000256" key="1">
    <source>
        <dbReference type="SAM" id="MobiDB-lite"/>
    </source>
</evidence>
<gene>
    <name evidence="2" type="ORF">MKZ38_007752</name>
</gene>
<dbReference type="Proteomes" id="UP001201980">
    <property type="component" value="Unassembled WGS sequence"/>
</dbReference>
<accession>A0AAD5WU37</accession>
<feature type="region of interest" description="Disordered" evidence="1">
    <location>
        <begin position="102"/>
        <end position="141"/>
    </location>
</feature>
<evidence type="ECO:0000313" key="3">
    <source>
        <dbReference type="Proteomes" id="UP001201980"/>
    </source>
</evidence>
<dbReference type="EMBL" id="JAKWBI020000050">
    <property type="protein sequence ID" value="KAJ2904553.1"/>
    <property type="molecule type" value="Genomic_DNA"/>
</dbReference>
<protein>
    <submittedName>
        <fullName evidence="2">Uncharacterized protein</fullName>
    </submittedName>
</protein>
<sequence length="300" mass="33127">MPLSDALKTVAVSLGQAEFTASFVDKSLGEIRWSSPEEFDLPFPDEPLAPFYVALPVLESDDSSETPSSHPENDDTSWTTLEEIFGLDQEDASGLLFEDAGDENLANNDEPAHASSTRSKDRTSSSPVHPPNFEAQQHSQENLSLAEQAGPTNHQVLEARESKMEPGDGNDDQVIYLGSREKSPPAERSMAKKRKLDAIPATIDQILLLEQGTPYRWNRHKLCWAGEEEARSEVLVELITLAGVGVRPYGLNGVPVELSWDENTEAFEGCDLADRRLRIELETMREMVLAGGRGECVYVD</sequence>
<dbReference type="AlphaFoldDB" id="A0AAD5WU37"/>
<feature type="region of interest" description="Disordered" evidence="1">
    <location>
        <begin position="160"/>
        <end position="193"/>
    </location>
</feature>
<comment type="caution">
    <text evidence="2">The sequence shown here is derived from an EMBL/GenBank/DDBJ whole genome shotgun (WGS) entry which is preliminary data.</text>
</comment>